<proteinExistence type="predicted"/>
<keyword evidence="1" id="KW-0812">Transmembrane</keyword>
<organism evidence="2">
    <name type="scientific">Candidatus Electrothrix aestuarii</name>
    <dbReference type="NCBI Taxonomy" id="3062594"/>
    <lineage>
        <taxon>Bacteria</taxon>
        <taxon>Pseudomonadati</taxon>
        <taxon>Thermodesulfobacteriota</taxon>
        <taxon>Desulfobulbia</taxon>
        <taxon>Desulfobulbales</taxon>
        <taxon>Desulfobulbaceae</taxon>
        <taxon>Candidatus Electrothrix</taxon>
    </lineage>
</organism>
<reference evidence="2" key="1">
    <citation type="journal article" date="2024" name="Syst. Appl. Microbiol.">
        <title>First single-strain enrichments of Electrothrix cable bacteria, description of E. aestuarii sp. nov. and E. rattekaaiensis sp. nov., and proposal of a cable bacteria taxonomy following the rules of the SeqCode.</title>
        <authorList>
            <person name="Plum-Jensen L.E."/>
            <person name="Schramm A."/>
            <person name="Marshall I.P.G."/>
        </authorList>
    </citation>
    <scope>NUCLEOTIDE SEQUENCE</scope>
    <source>
        <strain evidence="2">Rat1</strain>
    </source>
</reference>
<reference evidence="2" key="2">
    <citation type="submission" date="2024-06" db="EMBL/GenBank/DDBJ databases">
        <authorList>
            <person name="Plum-Jensen L.E."/>
            <person name="Schramm A."/>
            <person name="Marshall I.P.G."/>
        </authorList>
    </citation>
    <scope>NUCLEOTIDE SEQUENCE</scope>
    <source>
        <strain evidence="2">Rat1</strain>
    </source>
</reference>
<feature type="transmembrane region" description="Helical" evidence="1">
    <location>
        <begin position="81"/>
        <end position="108"/>
    </location>
</feature>
<accession>A0AAU8LZC6</accession>
<dbReference type="AlphaFoldDB" id="A0AAU8LZC6"/>
<protein>
    <submittedName>
        <fullName evidence="2">Uncharacterized protein</fullName>
    </submittedName>
</protein>
<evidence type="ECO:0000256" key="1">
    <source>
        <dbReference type="SAM" id="Phobius"/>
    </source>
</evidence>
<dbReference type="EMBL" id="CP159373">
    <property type="protein sequence ID" value="XCN74252.1"/>
    <property type="molecule type" value="Genomic_DNA"/>
</dbReference>
<name>A0AAU8LZC6_9BACT</name>
<evidence type="ECO:0000313" key="2">
    <source>
        <dbReference type="EMBL" id="XCN74252.1"/>
    </source>
</evidence>
<keyword evidence="1" id="KW-1133">Transmembrane helix</keyword>
<feature type="transmembrane region" description="Helical" evidence="1">
    <location>
        <begin position="20"/>
        <end position="40"/>
    </location>
</feature>
<sequence>MKTDAVKHPGNNFSCTEVLIINGLVILLMLLFPLLCCLIDRFVYNFFIGPMVFFYLPITAIVMFPLVFLTAGVVLGPFMGFIAAVILAPLSGALFQNYFIALTALFGVMNYNLM</sequence>
<gene>
    <name evidence="2" type="ORF">Q3M24_05750</name>
</gene>
<keyword evidence="1" id="KW-0472">Membrane</keyword>
<feature type="transmembrane region" description="Helical" evidence="1">
    <location>
        <begin position="52"/>
        <end position="75"/>
    </location>
</feature>
<dbReference type="KEGG" id="eaj:Q3M24_05750"/>